<dbReference type="SUPFAM" id="SSF161098">
    <property type="entry name" value="MetI-like"/>
    <property type="match status" value="1"/>
</dbReference>
<dbReference type="Gene3D" id="1.10.3720.10">
    <property type="entry name" value="MetI-like"/>
    <property type="match status" value="1"/>
</dbReference>
<feature type="transmembrane region" description="Helical" evidence="7">
    <location>
        <begin position="274"/>
        <end position="296"/>
    </location>
</feature>
<feature type="transmembrane region" description="Helical" evidence="7">
    <location>
        <begin position="219"/>
        <end position="242"/>
    </location>
</feature>
<evidence type="ECO:0000256" key="2">
    <source>
        <dbReference type="ARBA" id="ARBA00022448"/>
    </source>
</evidence>
<feature type="transmembrane region" description="Helical" evidence="7">
    <location>
        <begin position="7"/>
        <end position="29"/>
    </location>
</feature>
<evidence type="ECO:0000256" key="4">
    <source>
        <dbReference type="ARBA" id="ARBA00022692"/>
    </source>
</evidence>
<feature type="transmembrane region" description="Helical" evidence="7">
    <location>
        <begin position="112"/>
        <end position="133"/>
    </location>
</feature>
<feature type="transmembrane region" description="Helical" evidence="7">
    <location>
        <begin position="73"/>
        <end position="92"/>
    </location>
</feature>
<dbReference type="PANTHER" id="PTHR30193">
    <property type="entry name" value="ABC TRANSPORTER PERMEASE PROTEIN"/>
    <property type="match status" value="1"/>
</dbReference>
<dbReference type="AlphaFoldDB" id="A0A1H1LGP5"/>
<dbReference type="EMBL" id="LT629732">
    <property type="protein sequence ID" value="SDR73029.1"/>
    <property type="molecule type" value="Genomic_DNA"/>
</dbReference>
<keyword evidence="6 7" id="KW-0472">Membrane</keyword>
<dbReference type="STRING" id="117157.SAMN04489717_0299"/>
<protein>
    <submittedName>
        <fullName evidence="9">N-acetylglucosamine transport system permease protein</fullName>
    </submittedName>
</protein>
<dbReference type="InterPro" id="IPR000515">
    <property type="entry name" value="MetI-like"/>
</dbReference>
<keyword evidence="2 7" id="KW-0813">Transport</keyword>
<feature type="transmembrane region" description="Helical" evidence="7">
    <location>
        <begin position="165"/>
        <end position="188"/>
    </location>
</feature>
<feature type="domain" description="ABC transmembrane type-1" evidence="8">
    <location>
        <begin position="67"/>
        <end position="295"/>
    </location>
</feature>
<dbReference type="Proteomes" id="UP000198983">
    <property type="component" value="Chromosome I"/>
</dbReference>
<dbReference type="OrthoDB" id="9804439at2"/>
<dbReference type="InterPro" id="IPR035906">
    <property type="entry name" value="MetI-like_sf"/>
</dbReference>
<evidence type="ECO:0000256" key="5">
    <source>
        <dbReference type="ARBA" id="ARBA00022989"/>
    </source>
</evidence>
<evidence type="ECO:0000256" key="1">
    <source>
        <dbReference type="ARBA" id="ARBA00004651"/>
    </source>
</evidence>
<evidence type="ECO:0000256" key="7">
    <source>
        <dbReference type="RuleBase" id="RU363032"/>
    </source>
</evidence>
<dbReference type="Pfam" id="PF00528">
    <property type="entry name" value="BPD_transp_1"/>
    <property type="match status" value="1"/>
</dbReference>
<evidence type="ECO:0000313" key="10">
    <source>
        <dbReference type="Proteomes" id="UP000198983"/>
    </source>
</evidence>
<evidence type="ECO:0000259" key="8">
    <source>
        <dbReference type="PROSITE" id="PS50928"/>
    </source>
</evidence>
<dbReference type="GO" id="GO:0005886">
    <property type="term" value="C:plasma membrane"/>
    <property type="evidence" value="ECO:0007669"/>
    <property type="project" value="UniProtKB-SubCell"/>
</dbReference>
<dbReference type="CDD" id="cd06261">
    <property type="entry name" value="TM_PBP2"/>
    <property type="match status" value="1"/>
</dbReference>
<keyword evidence="4 7" id="KW-0812">Transmembrane</keyword>
<dbReference type="GO" id="GO:0055085">
    <property type="term" value="P:transmembrane transport"/>
    <property type="evidence" value="ECO:0007669"/>
    <property type="project" value="InterPro"/>
</dbReference>
<keyword evidence="3" id="KW-1003">Cell membrane</keyword>
<proteinExistence type="inferred from homology"/>
<evidence type="ECO:0000313" key="9">
    <source>
        <dbReference type="EMBL" id="SDR73029.1"/>
    </source>
</evidence>
<keyword evidence="10" id="KW-1185">Reference proteome</keyword>
<reference evidence="9 10" key="1">
    <citation type="submission" date="2016-10" db="EMBL/GenBank/DDBJ databases">
        <authorList>
            <person name="de Groot N.N."/>
        </authorList>
    </citation>
    <scope>NUCLEOTIDE SEQUENCE [LARGE SCALE GENOMIC DNA]</scope>
    <source>
        <strain evidence="9 10">DSM 22024</strain>
    </source>
</reference>
<dbReference type="PROSITE" id="PS50928">
    <property type="entry name" value="ABC_TM1"/>
    <property type="match status" value="1"/>
</dbReference>
<dbReference type="InterPro" id="IPR051393">
    <property type="entry name" value="ABC_transporter_permease"/>
</dbReference>
<comment type="subcellular location">
    <subcellularLocation>
        <location evidence="1 7">Cell membrane</location>
        <topology evidence="1 7">Multi-pass membrane protein</topology>
    </subcellularLocation>
</comment>
<evidence type="ECO:0000256" key="3">
    <source>
        <dbReference type="ARBA" id="ARBA00022475"/>
    </source>
</evidence>
<name>A0A1H1LGP5_9ACTN</name>
<keyword evidence="5 7" id="KW-1133">Transmembrane helix</keyword>
<dbReference type="RefSeq" id="WP_092649839.1">
    <property type="nucleotide sequence ID" value="NZ_LT629732.1"/>
</dbReference>
<dbReference type="PANTHER" id="PTHR30193:SF41">
    <property type="entry name" value="DIACETYLCHITOBIOSE UPTAKE SYSTEM PERMEASE PROTEIN NGCF"/>
    <property type="match status" value="1"/>
</dbReference>
<accession>A0A1H1LGP5</accession>
<gene>
    <name evidence="9" type="ORF">SAMN04489717_0299</name>
</gene>
<sequence>MRKGRVPFIITFLTPPLALYVVFVLSPFAQGIQISFTDWTGFTPEFKYVGLANYTALIQDSAWWHAVLNNVKLLLVVPLVTLALALVFATLLTRGGTGGAREGLFGSRFYRVAFFFPQVIPVVIVAIMFQFIYSTQGGLLQQTLAFFHVDLLSVIPNGPLGNQAFILWAIMFAAIWSAVGFYMVLFIAGMQQIPRELFEAAAIDGATRPRMFRHLTLPLLWGHVQVSLVYIGVGTLDMFALLSVMARNGVSADFGADVMATQLFRTAFALNSQFGYASAMATMLLIFSLVLAVVTFRVTRRERLEY</sequence>
<comment type="similarity">
    <text evidence="7">Belongs to the binding-protein-dependent transport system permease family.</text>
</comment>
<organism evidence="9 10">
    <name type="scientific">Actinopolymorpha singaporensis</name>
    <dbReference type="NCBI Taxonomy" id="117157"/>
    <lineage>
        <taxon>Bacteria</taxon>
        <taxon>Bacillati</taxon>
        <taxon>Actinomycetota</taxon>
        <taxon>Actinomycetes</taxon>
        <taxon>Propionibacteriales</taxon>
        <taxon>Actinopolymorphaceae</taxon>
        <taxon>Actinopolymorpha</taxon>
    </lineage>
</organism>
<evidence type="ECO:0000256" key="6">
    <source>
        <dbReference type="ARBA" id="ARBA00023136"/>
    </source>
</evidence>